<reference evidence="1 2" key="1">
    <citation type="submission" date="2022-05" db="EMBL/GenBank/DDBJ databases">
        <authorList>
            <consortium name="Genoscope - CEA"/>
            <person name="William W."/>
        </authorList>
    </citation>
    <scope>NUCLEOTIDE SEQUENCE [LARGE SCALE GENOMIC DNA]</scope>
</reference>
<accession>A0AAU9WRG9</accession>
<dbReference type="Proteomes" id="UP001159428">
    <property type="component" value="Unassembled WGS sequence"/>
</dbReference>
<gene>
    <name evidence="1" type="ORF">PMEA_00009422</name>
</gene>
<proteinExistence type="predicted"/>
<organism evidence="1 2">
    <name type="scientific">Pocillopora meandrina</name>
    <dbReference type="NCBI Taxonomy" id="46732"/>
    <lineage>
        <taxon>Eukaryota</taxon>
        <taxon>Metazoa</taxon>
        <taxon>Cnidaria</taxon>
        <taxon>Anthozoa</taxon>
        <taxon>Hexacorallia</taxon>
        <taxon>Scleractinia</taxon>
        <taxon>Astrocoeniina</taxon>
        <taxon>Pocilloporidae</taxon>
        <taxon>Pocillopora</taxon>
    </lineage>
</organism>
<dbReference type="Pfam" id="PF01161">
    <property type="entry name" value="PBP"/>
    <property type="match status" value="1"/>
</dbReference>
<dbReference type="PANTHER" id="PTHR11362:SF82">
    <property type="entry name" value="PHOSPHATIDYLETHANOLAMINE-BINDING PROTEIN 4"/>
    <property type="match status" value="1"/>
</dbReference>
<dbReference type="SUPFAM" id="SSF49777">
    <property type="entry name" value="PEBP-like"/>
    <property type="match status" value="1"/>
</dbReference>
<dbReference type="InterPro" id="IPR008914">
    <property type="entry name" value="PEBP"/>
</dbReference>
<dbReference type="CDD" id="cd00866">
    <property type="entry name" value="PEBP_euk"/>
    <property type="match status" value="1"/>
</dbReference>
<dbReference type="EMBL" id="CALNXJ010000019">
    <property type="protein sequence ID" value="CAH3123009.1"/>
    <property type="molecule type" value="Genomic_DNA"/>
</dbReference>
<keyword evidence="2" id="KW-1185">Reference proteome</keyword>
<evidence type="ECO:0000313" key="2">
    <source>
        <dbReference type="Proteomes" id="UP001159428"/>
    </source>
</evidence>
<dbReference type="InterPro" id="IPR035810">
    <property type="entry name" value="PEBP_euk"/>
</dbReference>
<name>A0AAU9WRG9_9CNID</name>
<dbReference type="Gene3D" id="3.90.280.10">
    <property type="entry name" value="PEBP-like"/>
    <property type="match status" value="1"/>
</dbReference>
<evidence type="ECO:0000313" key="1">
    <source>
        <dbReference type="EMBL" id="CAH3123009.1"/>
    </source>
</evidence>
<dbReference type="AlphaFoldDB" id="A0AAU9WRG9"/>
<dbReference type="PANTHER" id="PTHR11362">
    <property type="entry name" value="PHOSPHATIDYLETHANOLAMINE-BINDING PROTEIN"/>
    <property type="match status" value="1"/>
</dbReference>
<dbReference type="InterPro" id="IPR036610">
    <property type="entry name" value="PEBP-like_sf"/>
</dbReference>
<comment type="caution">
    <text evidence="1">The sequence shown here is derived from an EMBL/GenBank/DDBJ whole genome shotgun (WGS) entry which is preliminary data.</text>
</comment>
<protein>
    <submittedName>
        <fullName evidence="1">Uncharacterized protein</fullName>
    </submittedName>
</protein>
<sequence>MEAHAISPDVVDVIPAQVIKVKYGDLEVNMGNTLTPAQVKDPPTSVSWPVEEGALYTLLMTDPDAPCRAEPKLREWHHWIVVNIPGCDISKGDVKMEYMGSAPPQGTKLHRYTFLVYKQPGKINYIDQAVCSQPGFERARRNAREMAAKYNLGNPVAGNLFQAEYVETKSWMLQMRLRFRSLCTVTWHLTWL</sequence>